<organism evidence="1 2">
    <name type="scientific">Gymnopilus junonius</name>
    <name type="common">Spectacular rustgill mushroom</name>
    <name type="synonym">Gymnopilus spectabilis subsp. junonius</name>
    <dbReference type="NCBI Taxonomy" id="109634"/>
    <lineage>
        <taxon>Eukaryota</taxon>
        <taxon>Fungi</taxon>
        <taxon>Dikarya</taxon>
        <taxon>Basidiomycota</taxon>
        <taxon>Agaricomycotina</taxon>
        <taxon>Agaricomycetes</taxon>
        <taxon>Agaricomycetidae</taxon>
        <taxon>Agaricales</taxon>
        <taxon>Agaricineae</taxon>
        <taxon>Hymenogastraceae</taxon>
        <taxon>Gymnopilus</taxon>
    </lineage>
</organism>
<sequence length="178" mass="20267">MRVAPRAVILDRPFLSPHSLNWTNIPDFTTTLLDVDQILEILRLGPNLTKLHFDLISSRDALSPDEAYKHVVHPNIEFLDIGILSLMNLFFTSITLPSLDDLTLRGDCEHLPTEPLIEFFECSINYLKNLSLDDWVLTIEDAIVMAKAIPSSSDRCRRRTHIDRATTSTASNLLVVWR</sequence>
<comment type="caution">
    <text evidence="1">The sequence shown here is derived from an EMBL/GenBank/DDBJ whole genome shotgun (WGS) entry which is preliminary data.</text>
</comment>
<proteinExistence type="predicted"/>
<evidence type="ECO:0000313" key="1">
    <source>
        <dbReference type="EMBL" id="KAF8881043.1"/>
    </source>
</evidence>
<reference evidence="1" key="1">
    <citation type="submission" date="2020-11" db="EMBL/GenBank/DDBJ databases">
        <authorList>
            <consortium name="DOE Joint Genome Institute"/>
            <person name="Ahrendt S."/>
            <person name="Riley R."/>
            <person name="Andreopoulos W."/>
            <person name="LaButti K."/>
            <person name="Pangilinan J."/>
            <person name="Ruiz-duenas F.J."/>
            <person name="Barrasa J.M."/>
            <person name="Sanchez-Garcia M."/>
            <person name="Camarero S."/>
            <person name="Miyauchi S."/>
            <person name="Serrano A."/>
            <person name="Linde D."/>
            <person name="Babiker R."/>
            <person name="Drula E."/>
            <person name="Ayuso-Fernandez I."/>
            <person name="Pacheco R."/>
            <person name="Padilla G."/>
            <person name="Ferreira P."/>
            <person name="Barriuso J."/>
            <person name="Kellner H."/>
            <person name="Castanera R."/>
            <person name="Alfaro M."/>
            <person name="Ramirez L."/>
            <person name="Pisabarro A.G."/>
            <person name="Kuo A."/>
            <person name="Tritt A."/>
            <person name="Lipzen A."/>
            <person name="He G."/>
            <person name="Yan M."/>
            <person name="Ng V."/>
            <person name="Cullen D."/>
            <person name="Martin F."/>
            <person name="Rosso M.-N."/>
            <person name="Henrissat B."/>
            <person name="Hibbett D."/>
            <person name="Martinez A.T."/>
            <person name="Grigoriev I.V."/>
        </authorList>
    </citation>
    <scope>NUCLEOTIDE SEQUENCE</scope>
    <source>
        <strain evidence="1">AH 44721</strain>
    </source>
</reference>
<protein>
    <submittedName>
        <fullName evidence="1">Uncharacterized protein</fullName>
    </submittedName>
</protein>
<accession>A0A9P5NCV8</accession>
<dbReference type="AlphaFoldDB" id="A0A9P5NCV8"/>
<gene>
    <name evidence="1" type="ORF">CPB84DRAFT_1851686</name>
</gene>
<name>A0A9P5NCV8_GYMJU</name>
<dbReference type="Proteomes" id="UP000724874">
    <property type="component" value="Unassembled WGS sequence"/>
</dbReference>
<dbReference type="EMBL" id="JADNYJ010000135">
    <property type="protein sequence ID" value="KAF8881043.1"/>
    <property type="molecule type" value="Genomic_DNA"/>
</dbReference>
<evidence type="ECO:0000313" key="2">
    <source>
        <dbReference type="Proteomes" id="UP000724874"/>
    </source>
</evidence>
<keyword evidence="2" id="KW-1185">Reference proteome</keyword>